<gene>
    <name evidence="9" type="ORF">NLI96_g7463</name>
</gene>
<protein>
    <recommendedName>
        <fullName evidence="8">Major facilitator superfamily (MFS) profile domain-containing protein</fullName>
    </recommendedName>
</protein>
<dbReference type="InterPro" id="IPR036259">
    <property type="entry name" value="MFS_trans_sf"/>
</dbReference>
<comment type="caution">
    <text evidence="9">The sequence shown here is derived from an EMBL/GenBank/DDBJ whole genome shotgun (WGS) entry which is preliminary data.</text>
</comment>
<evidence type="ECO:0000256" key="5">
    <source>
        <dbReference type="ARBA" id="ARBA00023136"/>
    </source>
</evidence>
<evidence type="ECO:0000313" key="10">
    <source>
        <dbReference type="Proteomes" id="UP001212997"/>
    </source>
</evidence>
<feature type="transmembrane region" description="Helical" evidence="7">
    <location>
        <begin position="74"/>
        <end position="95"/>
    </location>
</feature>
<feature type="domain" description="Major facilitator superfamily (MFS) profile" evidence="8">
    <location>
        <begin position="76"/>
        <end position="544"/>
    </location>
</feature>
<evidence type="ECO:0000256" key="4">
    <source>
        <dbReference type="ARBA" id="ARBA00022989"/>
    </source>
</evidence>
<dbReference type="Gene3D" id="1.20.1250.20">
    <property type="entry name" value="MFS general substrate transporter like domains"/>
    <property type="match status" value="1"/>
</dbReference>
<evidence type="ECO:0000256" key="3">
    <source>
        <dbReference type="ARBA" id="ARBA00022692"/>
    </source>
</evidence>
<feature type="transmembrane region" description="Helical" evidence="7">
    <location>
        <begin position="363"/>
        <end position="384"/>
    </location>
</feature>
<feature type="transmembrane region" description="Helical" evidence="7">
    <location>
        <begin position="249"/>
        <end position="269"/>
    </location>
</feature>
<comment type="subcellular location">
    <subcellularLocation>
        <location evidence="1">Membrane</location>
        <topology evidence="1">Multi-pass membrane protein</topology>
    </subcellularLocation>
</comment>
<feature type="compositionally biased region" description="Basic and acidic residues" evidence="6">
    <location>
        <begin position="39"/>
        <end position="54"/>
    </location>
</feature>
<keyword evidence="5 7" id="KW-0472">Membrane</keyword>
<dbReference type="GO" id="GO:0022857">
    <property type="term" value="F:transmembrane transporter activity"/>
    <property type="evidence" value="ECO:0007669"/>
    <property type="project" value="InterPro"/>
</dbReference>
<dbReference type="PANTHER" id="PTHR23502:SF51">
    <property type="entry name" value="QUINIDINE RESISTANCE PROTEIN 1-RELATED"/>
    <property type="match status" value="1"/>
</dbReference>
<dbReference type="InterPro" id="IPR011701">
    <property type="entry name" value="MFS"/>
</dbReference>
<sequence>MSQNITKSPSLHSQDVEASSTNDSHGALKLANGEADSEPVEKVQAKEDHHKEQTSSDPAPGEPPYSAFSTREKWVIVGLASFGGLFSPFTANIYFPAIPSMSEAFNKSIELINLTVTMYMLFQGIAPLFWGTLADKWGRRPIFLACLLVLALSCVGIALQSTKDYWLLMVLRCIQASGSASTIALGAGVIADIATRAERGGFFGVYTLGPMVKSFLEPSPNLSLTLVRSQLGPCIGPIIGGALAQNLGAIFWFLCISSAICFIIMFLIFPETLRALVGDGSIPPPRIYRPPIPVIGRIIPIPNNQERPPHKTLQNPLRIFLNLDVCLLLLYNSVINSIFYGIIASISSLFNEVYPYLSETDLGLVFLAYGGGMLIGSIATGKILDKEYQRIKQKMIRKAERDAHLPGAIKPEDVTADENFPIELARFRVMPFFLALFVIACIGYGWCLQTRVNIAAPLILHIILGFTTMAILNSTQTLLVDLLPNQGSSITACNNFTRCGLGAVVVSVIDLMVRSVGMGWTYVILGAMGIAVSPITFILIRLGPKCRAQRRARAAQ</sequence>
<evidence type="ECO:0000256" key="6">
    <source>
        <dbReference type="SAM" id="MobiDB-lite"/>
    </source>
</evidence>
<dbReference type="PANTHER" id="PTHR23502">
    <property type="entry name" value="MAJOR FACILITATOR SUPERFAMILY"/>
    <property type="match status" value="1"/>
</dbReference>
<dbReference type="SUPFAM" id="SSF103473">
    <property type="entry name" value="MFS general substrate transporter"/>
    <property type="match status" value="1"/>
</dbReference>
<keyword evidence="3 7" id="KW-0812">Transmembrane</keyword>
<dbReference type="AlphaFoldDB" id="A0AAD5YH61"/>
<feature type="transmembrane region" description="Helical" evidence="7">
    <location>
        <begin position="111"/>
        <end position="130"/>
    </location>
</feature>
<keyword evidence="10" id="KW-1185">Reference proteome</keyword>
<dbReference type="Proteomes" id="UP001212997">
    <property type="component" value="Unassembled WGS sequence"/>
</dbReference>
<dbReference type="Pfam" id="PF07690">
    <property type="entry name" value="MFS_1"/>
    <property type="match status" value="1"/>
</dbReference>
<dbReference type="EMBL" id="JANAWD010000307">
    <property type="protein sequence ID" value="KAJ3481727.1"/>
    <property type="molecule type" value="Genomic_DNA"/>
</dbReference>
<feature type="transmembrane region" description="Helical" evidence="7">
    <location>
        <begin position="429"/>
        <end position="446"/>
    </location>
</feature>
<dbReference type="GO" id="GO:0005886">
    <property type="term" value="C:plasma membrane"/>
    <property type="evidence" value="ECO:0007669"/>
    <property type="project" value="TreeGrafter"/>
</dbReference>
<dbReference type="FunFam" id="1.20.1250.20:FF:000172">
    <property type="entry name" value="MFS multidrug resistance transporter"/>
    <property type="match status" value="1"/>
</dbReference>
<keyword evidence="2" id="KW-0813">Transport</keyword>
<feature type="region of interest" description="Disordered" evidence="6">
    <location>
        <begin position="1"/>
        <end position="65"/>
    </location>
</feature>
<name>A0AAD5YH61_9APHY</name>
<evidence type="ECO:0000259" key="8">
    <source>
        <dbReference type="PROSITE" id="PS50850"/>
    </source>
</evidence>
<feature type="compositionally biased region" description="Polar residues" evidence="6">
    <location>
        <begin position="1"/>
        <end position="24"/>
    </location>
</feature>
<accession>A0AAD5YH61</accession>
<evidence type="ECO:0000256" key="1">
    <source>
        <dbReference type="ARBA" id="ARBA00004141"/>
    </source>
</evidence>
<evidence type="ECO:0000256" key="2">
    <source>
        <dbReference type="ARBA" id="ARBA00022448"/>
    </source>
</evidence>
<feature type="transmembrane region" description="Helical" evidence="7">
    <location>
        <begin position="519"/>
        <end position="543"/>
    </location>
</feature>
<feature type="transmembrane region" description="Helical" evidence="7">
    <location>
        <begin position="319"/>
        <end position="343"/>
    </location>
</feature>
<evidence type="ECO:0000313" key="9">
    <source>
        <dbReference type="EMBL" id="KAJ3481727.1"/>
    </source>
</evidence>
<proteinExistence type="predicted"/>
<feature type="transmembrane region" description="Helical" evidence="7">
    <location>
        <begin position="142"/>
        <end position="159"/>
    </location>
</feature>
<dbReference type="PROSITE" id="PS50850">
    <property type="entry name" value="MFS"/>
    <property type="match status" value="1"/>
</dbReference>
<keyword evidence="4 7" id="KW-1133">Transmembrane helix</keyword>
<feature type="transmembrane region" description="Helical" evidence="7">
    <location>
        <begin position="458"/>
        <end position="483"/>
    </location>
</feature>
<reference evidence="9" key="1">
    <citation type="submission" date="2022-07" db="EMBL/GenBank/DDBJ databases">
        <title>Genome Sequence of Physisporinus lineatus.</title>
        <authorList>
            <person name="Buettner E."/>
        </authorList>
    </citation>
    <scope>NUCLEOTIDE SEQUENCE</scope>
    <source>
        <strain evidence="9">VT162</strain>
    </source>
</reference>
<organism evidence="9 10">
    <name type="scientific">Meripilus lineatus</name>
    <dbReference type="NCBI Taxonomy" id="2056292"/>
    <lineage>
        <taxon>Eukaryota</taxon>
        <taxon>Fungi</taxon>
        <taxon>Dikarya</taxon>
        <taxon>Basidiomycota</taxon>
        <taxon>Agaricomycotina</taxon>
        <taxon>Agaricomycetes</taxon>
        <taxon>Polyporales</taxon>
        <taxon>Meripilaceae</taxon>
        <taxon>Meripilus</taxon>
    </lineage>
</organism>
<evidence type="ECO:0000256" key="7">
    <source>
        <dbReference type="SAM" id="Phobius"/>
    </source>
</evidence>
<dbReference type="InterPro" id="IPR020846">
    <property type="entry name" value="MFS_dom"/>
</dbReference>